<feature type="transmembrane region" description="Helical" evidence="1">
    <location>
        <begin position="6"/>
        <end position="27"/>
    </location>
</feature>
<comment type="caution">
    <text evidence="2">The sequence shown here is derived from an EMBL/GenBank/DDBJ whole genome shotgun (WGS) entry which is preliminary data.</text>
</comment>
<evidence type="ECO:0000313" key="3">
    <source>
        <dbReference type="Proteomes" id="UP000006034"/>
    </source>
</evidence>
<name>E5YAU7_BILW3</name>
<sequence>MNADPLTYAPFLLLLLLGALVEIRYWIRNRARMTPKARLKRGLFLAAVPVLCAALWLGWERAAFWLEEHSAPPYAQIEVPVSDLRDNQDGLRTFTERLWETVRSGTHAEAQARFHDALFFLGLCELSSGSGGKGTVDEPLSTRDVKIAGVTALFRTALANGHFVLSDILDRYAEAKREHPELLSK</sequence>
<reference evidence="2 3" key="2">
    <citation type="submission" date="2013-04" db="EMBL/GenBank/DDBJ databases">
        <title>The Genome Sequence of Bilophila wadsworthia 3_1_6.</title>
        <authorList>
            <consortium name="The Broad Institute Genomics Platform"/>
            <person name="Earl A."/>
            <person name="Ward D."/>
            <person name="Feldgarden M."/>
            <person name="Gevers D."/>
            <person name="Sibley C."/>
            <person name="Strauss J."/>
            <person name="Allen-Vercoe E."/>
            <person name="Walker B."/>
            <person name="Young S."/>
            <person name="Zeng Q."/>
            <person name="Gargeya S."/>
            <person name="Fitzgerald M."/>
            <person name="Haas B."/>
            <person name="Abouelleil A."/>
            <person name="Allen A.W."/>
            <person name="Alvarado L."/>
            <person name="Arachchi H.M."/>
            <person name="Berlin A.M."/>
            <person name="Chapman S.B."/>
            <person name="Gainer-Dewar J."/>
            <person name="Goldberg J."/>
            <person name="Griggs A."/>
            <person name="Gujja S."/>
            <person name="Hansen M."/>
            <person name="Howarth C."/>
            <person name="Imamovic A."/>
            <person name="Ireland A."/>
            <person name="Larimer J."/>
            <person name="McCowan C."/>
            <person name="Murphy C."/>
            <person name="Pearson M."/>
            <person name="Poon T.W."/>
            <person name="Priest M."/>
            <person name="Roberts A."/>
            <person name="Saif S."/>
            <person name="Shea T."/>
            <person name="Sisk P."/>
            <person name="Sykes S."/>
            <person name="Wortman J."/>
            <person name="Nusbaum C."/>
            <person name="Birren B."/>
        </authorList>
    </citation>
    <scope>NUCLEOTIDE SEQUENCE [LARGE SCALE GENOMIC DNA]</scope>
    <source>
        <strain evidence="2 3">3_1_6</strain>
    </source>
</reference>
<feature type="transmembrane region" description="Helical" evidence="1">
    <location>
        <begin position="39"/>
        <end position="59"/>
    </location>
</feature>
<dbReference type="Proteomes" id="UP000006034">
    <property type="component" value="Unassembled WGS sequence"/>
</dbReference>
<keyword evidence="1" id="KW-0812">Transmembrane</keyword>
<organism evidence="2 3">
    <name type="scientific">Bilophila wadsworthia (strain 3_1_6)</name>
    <dbReference type="NCBI Taxonomy" id="563192"/>
    <lineage>
        <taxon>Bacteria</taxon>
        <taxon>Pseudomonadati</taxon>
        <taxon>Thermodesulfobacteriota</taxon>
        <taxon>Desulfovibrionia</taxon>
        <taxon>Desulfovibrionales</taxon>
        <taxon>Desulfovibrionaceae</taxon>
        <taxon>Bilophila</taxon>
    </lineage>
</organism>
<dbReference type="HOGENOM" id="CLU_1458608_0_0_7"/>
<evidence type="ECO:0000313" key="2">
    <source>
        <dbReference type="EMBL" id="EFV42842.1"/>
    </source>
</evidence>
<dbReference type="EMBL" id="ADCP02000005">
    <property type="protein sequence ID" value="EFV42842.1"/>
    <property type="molecule type" value="Genomic_DNA"/>
</dbReference>
<dbReference type="GeneID" id="78087623"/>
<gene>
    <name evidence="2" type="ORF">HMPREF0179_03318</name>
</gene>
<keyword evidence="1" id="KW-0472">Membrane</keyword>
<keyword evidence="1" id="KW-1133">Transmembrane helix</keyword>
<keyword evidence="3" id="KW-1185">Reference proteome</keyword>
<evidence type="ECO:0000256" key="1">
    <source>
        <dbReference type="SAM" id="Phobius"/>
    </source>
</evidence>
<protein>
    <submittedName>
        <fullName evidence="2">Uncharacterized protein</fullName>
    </submittedName>
</protein>
<dbReference type="AlphaFoldDB" id="E5YAU7"/>
<proteinExistence type="predicted"/>
<reference evidence="2 3" key="1">
    <citation type="submission" date="2010-10" db="EMBL/GenBank/DDBJ databases">
        <authorList>
            <consortium name="The Broad Institute Genome Sequencing Platform"/>
            <person name="Ward D."/>
            <person name="Earl A."/>
            <person name="Feldgarden M."/>
            <person name="Young S.K."/>
            <person name="Gargeya S."/>
            <person name="Zeng Q."/>
            <person name="Alvarado L."/>
            <person name="Berlin A."/>
            <person name="Bochicchio J."/>
            <person name="Chapman S.B."/>
            <person name="Chen Z."/>
            <person name="Freedman E."/>
            <person name="Gellesch M."/>
            <person name="Goldberg J."/>
            <person name="Griggs A."/>
            <person name="Gujja S."/>
            <person name="Heilman E."/>
            <person name="Heiman D."/>
            <person name="Howarth C."/>
            <person name="Mehta T."/>
            <person name="Neiman D."/>
            <person name="Pearson M."/>
            <person name="Roberts A."/>
            <person name="Saif S."/>
            <person name="Shea T."/>
            <person name="Shenoy N."/>
            <person name="Sisk P."/>
            <person name="Stolte C."/>
            <person name="Sykes S."/>
            <person name="White J."/>
            <person name="Yandava C."/>
            <person name="Allen-Vercoe E."/>
            <person name="Sibley C."/>
            <person name="Ambrose C.E."/>
            <person name="Strauss J."/>
            <person name="Daigneault M."/>
            <person name="Haas B."/>
            <person name="Nusbaum C."/>
            <person name="Birren B."/>
        </authorList>
    </citation>
    <scope>NUCLEOTIDE SEQUENCE [LARGE SCALE GENOMIC DNA]</scope>
    <source>
        <strain evidence="2 3">3_1_6</strain>
    </source>
</reference>
<dbReference type="RefSeq" id="WP_005030016.1">
    <property type="nucleotide sequence ID" value="NZ_KE150241.1"/>
</dbReference>
<accession>E5YAU7</accession>